<proteinExistence type="predicted"/>
<organism evidence="1 2">
    <name type="scientific">Halomicronema hongdechloris C2206</name>
    <dbReference type="NCBI Taxonomy" id="1641165"/>
    <lineage>
        <taxon>Bacteria</taxon>
        <taxon>Bacillati</taxon>
        <taxon>Cyanobacteriota</taxon>
        <taxon>Cyanophyceae</taxon>
        <taxon>Nodosilineales</taxon>
        <taxon>Nodosilineaceae</taxon>
        <taxon>Halomicronema</taxon>
    </lineage>
</organism>
<dbReference type="AlphaFoldDB" id="A0A1Z3HQE6"/>
<dbReference type="Proteomes" id="UP000191901">
    <property type="component" value="Chromosome"/>
</dbReference>
<name>A0A1Z3HQE6_9CYAN</name>
<dbReference type="EMBL" id="CP021983">
    <property type="protein sequence ID" value="ASC72539.1"/>
    <property type="molecule type" value="Genomic_DNA"/>
</dbReference>
<protein>
    <submittedName>
        <fullName evidence="1">Uncharacterized protein</fullName>
    </submittedName>
</protein>
<keyword evidence="2" id="KW-1185">Reference proteome</keyword>
<evidence type="ECO:0000313" key="1">
    <source>
        <dbReference type="EMBL" id="ASC72539.1"/>
    </source>
</evidence>
<dbReference type="KEGG" id="hhg:XM38_034970"/>
<gene>
    <name evidence="1" type="ORF">XM38_034970</name>
</gene>
<reference evidence="1 2" key="1">
    <citation type="journal article" date="2016" name="Biochim. Biophys. Acta">
        <title>Characterization of red-shifted phycobilisomes isolated from the chlorophyll f-containing cyanobacterium Halomicronema hongdechloris.</title>
        <authorList>
            <person name="Li Y."/>
            <person name="Lin Y."/>
            <person name="Garvey C.J."/>
            <person name="Birch D."/>
            <person name="Corkery R.W."/>
            <person name="Loughlin P.C."/>
            <person name="Scheer H."/>
            <person name="Willows R.D."/>
            <person name="Chen M."/>
        </authorList>
    </citation>
    <scope>NUCLEOTIDE SEQUENCE [LARGE SCALE GENOMIC DNA]</scope>
    <source>
        <strain evidence="1 2">C2206</strain>
    </source>
</reference>
<evidence type="ECO:0000313" key="2">
    <source>
        <dbReference type="Proteomes" id="UP000191901"/>
    </source>
</evidence>
<accession>A0A1Z3HQE6</accession>
<sequence length="30" mass="3445">MLRPDQVTTLKKMTLSEELQLEIIGCNVLK</sequence>